<keyword evidence="7" id="KW-0472">Membrane</keyword>
<evidence type="ECO:0000256" key="4">
    <source>
        <dbReference type="ARBA" id="ARBA00022737"/>
    </source>
</evidence>
<feature type="transmembrane region" description="Helical" evidence="7">
    <location>
        <begin position="436"/>
        <end position="455"/>
    </location>
</feature>
<evidence type="ECO:0000256" key="6">
    <source>
        <dbReference type="SAM" id="MobiDB-lite"/>
    </source>
</evidence>
<keyword evidence="2" id="KW-0963">Cytoplasm</keyword>
<dbReference type="VEuPathDB" id="PlasmoDB:PRCDC_1036900"/>
<gene>
    <name evidence="8" type="ORF">PRCDC_1036900</name>
</gene>
<keyword evidence="4" id="KW-0677">Repeat</keyword>
<reference evidence="8" key="2">
    <citation type="submission" date="2014-05" db="EMBL/GenBank/DDBJ databases">
        <title>The genome sequences of chimpanzee malaria parasites reveal the path to human adaptation.</title>
        <authorList>
            <person name="Otto T.D."/>
            <person name="Rayner J.C."/>
            <person name="Boehme U."/>
            <person name="Pain A."/>
            <person name="Spottiswoode N."/>
            <person name="Sanders M."/>
            <person name="Quail M."/>
            <person name="Ollomo B."/>
            <person name="Renaud F."/>
            <person name="Thomas A.W."/>
            <person name="Prugnolle F."/>
            <person name="Conway D.J."/>
            <person name="Newbold C."/>
            <person name="Berriman M."/>
        </authorList>
    </citation>
    <scope>NUCLEOTIDE SEQUENCE [LARGE SCALE GENOMIC DNA]</scope>
    <source>
        <strain evidence="8">CDC</strain>
    </source>
</reference>
<dbReference type="GO" id="GO:0045504">
    <property type="term" value="F:dynein heavy chain binding"/>
    <property type="evidence" value="ECO:0007669"/>
    <property type="project" value="TreeGrafter"/>
</dbReference>
<evidence type="ECO:0000256" key="5">
    <source>
        <dbReference type="SAM" id="Coils"/>
    </source>
</evidence>
<evidence type="ECO:0000313" key="8">
    <source>
        <dbReference type="EMBL" id="CDO64806.1"/>
    </source>
</evidence>
<sequence length="944" mass="111698">MKNKNILHTDKKDKYIEPKENIKKKKEEIKKNEITKKHEINKKKLDIDTKNKTDSDYKNKRDKEGVENKNVSNEIKYKTTDTDKKNNQLKNSILFDVHITNKDVETKGDTKISQTDVNSFIRTFFQTFLFSAVNLKIDKDVKHMLEINLSKELSDIIFNKSSSVLINKNYFFTLVQKFFKSEEYLSIKKSLTDYTFDDILMLQNDDTNKHSIVFDTITYSYILEKYQSTTETFDLNKETDNNQNNCFDDTEKLNCIFIRPKKYISSNEEEIRKEINNTHTIQNRKKFKKIIYIKRDKIKNYKHEFVECDKYTSIKNDITIRNAVQEKTLDFYSTNSIVLHDKNSQTYKAVFKNLGIQYNIEFLNKRKEDILKSINLEKFLHNVFPMIEKSIIENIIILQKEQEQNLQSTDILSFKNIKYLNKIFIYTDVKYTTDKVVLFTLYLSLINYLIFIIYINNYKNDNFIEGVNTDSYILIWSYNNYINPLYALISPYQISSAIVNENDYNLVIAGCSNGLLVIWKLPPNFNGISVLNSKINEKTVNIEPYLFSSIEHSHKREVTSLIFLNDKNLILNEKKISISNQKNCHLLVSISVDGSILIWDATNIEIAETKINMKKKDKELADELYGYKPIFKINSTRPNTEYSLGYTYFHFMELNANVSSFFAFSEEGEYIVGNLYGCMQKDKNYSIINKINDDYKSFKTLVCVKRNTLIKYLIITLTDTNFYLWKENEEHPIFISPKSNEIYSCCEFSQTKISVIFIGKINGHIEIWNLSEQKNHCIYSLTISSYSLTCVSIFQNIDSNIFNSYVHKTKEEKKNKDDNDDINYEDYDDIIDTNEYLMNMYKYSYNKIIIGDSSGCVFVYEIEDNLLNSSKEEMDEFLLWIENRIYLNKQKLKRQIELCKEKENMMNKEEKNTNERKEQLKNKLDEEYKNSYEKYKSYLLGNKI</sequence>
<evidence type="ECO:0000256" key="3">
    <source>
        <dbReference type="ARBA" id="ARBA00022574"/>
    </source>
</evidence>
<dbReference type="SUPFAM" id="SSF50978">
    <property type="entry name" value="WD40 repeat-like"/>
    <property type="match status" value="1"/>
</dbReference>
<comment type="subcellular location">
    <subcellularLocation>
        <location evidence="1">Cytoplasm</location>
    </subcellularLocation>
</comment>
<feature type="coiled-coil region" evidence="5">
    <location>
        <begin position="889"/>
        <end position="934"/>
    </location>
</feature>
<dbReference type="InterPro" id="IPR036322">
    <property type="entry name" value="WD40_repeat_dom_sf"/>
</dbReference>
<dbReference type="InterPro" id="IPR050687">
    <property type="entry name" value="Dynein_IC"/>
</dbReference>
<dbReference type="PANTHER" id="PTHR12442:SF5">
    <property type="entry name" value="DYNEIN AXONEMAL INTERMEDIATE CHAIN 3"/>
    <property type="match status" value="1"/>
</dbReference>
<dbReference type="GO" id="GO:0036159">
    <property type="term" value="P:inner dynein arm assembly"/>
    <property type="evidence" value="ECO:0007669"/>
    <property type="project" value="TreeGrafter"/>
</dbReference>
<dbReference type="PhylomeDB" id="A0A060RTM4"/>
<organism evidence="8 9">
    <name type="scientific">Plasmodium reichenowi</name>
    <dbReference type="NCBI Taxonomy" id="5854"/>
    <lineage>
        <taxon>Eukaryota</taxon>
        <taxon>Sar</taxon>
        <taxon>Alveolata</taxon>
        <taxon>Apicomplexa</taxon>
        <taxon>Aconoidasida</taxon>
        <taxon>Haemosporida</taxon>
        <taxon>Plasmodiidae</taxon>
        <taxon>Plasmodium</taxon>
        <taxon>Plasmodium (Laverania)</taxon>
    </lineage>
</organism>
<feature type="compositionally biased region" description="Basic and acidic residues" evidence="6">
    <location>
        <begin position="40"/>
        <end position="67"/>
    </location>
</feature>
<proteinExistence type="predicted"/>
<protein>
    <submittedName>
        <fullName evidence="8">Dynein intermediate chain, putative</fullName>
    </submittedName>
</protein>
<dbReference type="GO" id="GO:0045503">
    <property type="term" value="F:dynein light chain binding"/>
    <property type="evidence" value="ECO:0007669"/>
    <property type="project" value="TreeGrafter"/>
</dbReference>
<keyword evidence="7" id="KW-0812">Transmembrane</keyword>
<dbReference type="AlphaFoldDB" id="A0A060RTM4"/>
<evidence type="ECO:0000256" key="1">
    <source>
        <dbReference type="ARBA" id="ARBA00004496"/>
    </source>
</evidence>
<evidence type="ECO:0000313" key="9">
    <source>
        <dbReference type="Proteomes" id="UP000027581"/>
    </source>
</evidence>
<dbReference type="SMART" id="SM00320">
    <property type="entry name" value="WD40"/>
    <property type="match status" value="4"/>
</dbReference>
<dbReference type="EMBL" id="HG810771">
    <property type="protein sequence ID" value="CDO64806.1"/>
    <property type="molecule type" value="Genomic_DNA"/>
</dbReference>
<feature type="region of interest" description="Disordered" evidence="6">
    <location>
        <begin position="40"/>
        <end position="69"/>
    </location>
</feature>
<accession>A0A060RTM4</accession>
<dbReference type="Proteomes" id="UP000027581">
    <property type="component" value="Unassembled WGS sequence"/>
</dbReference>
<dbReference type="PANTHER" id="PTHR12442">
    <property type="entry name" value="DYNEIN INTERMEDIATE CHAIN"/>
    <property type="match status" value="1"/>
</dbReference>
<dbReference type="Gene3D" id="2.130.10.10">
    <property type="entry name" value="YVTN repeat-like/Quinoprotein amine dehydrogenase"/>
    <property type="match status" value="2"/>
</dbReference>
<keyword evidence="9" id="KW-1185">Reference proteome</keyword>
<dbReference type="GO" id="GO:0060294">
    <property type="term" value="P:cilium movement involved in cell motility"/>
    <property type="evidence" value="ECO:0007669"/>
    <property type="project" value="TreeGrafter"/>
</dbReference>
<reference evidence="8" key="1">
    <citation type="submission" date="2014-01" db="EMBL/GenBank/DDBJ databases">
        <authorList>
            <person name="Aslett M."/>
        </authorList>
    </citation>
    <scope>NUCLEOTIDE SEQUENCE</scope>
    <source>
        <strain evidence="8">CDC</strain>
    </source>
</reference>
<dbReference type="InterPro" id="IPR001680">
    <property type="entry name" value="WD40_rpt"/>
</dbReference>
<evidence type="ECO:0000256" key="2">
    <source>
        <dbReference type="ARBA" id="ARBA00022490"/>
    </source>
</evidence>
<keyword evidence="7" id="KW-1133">Transmembrane helix</keyword>
<name>A0A060RTM4_PLARE</name>
<dbReference type="GO" id="GO:0036156">
    <property type="term" value="C:inner dynein arm"/>
    <property type="evidence" value="ECO:0007669"/>
    <property type="project" value="TreeGrafter"/>
</dbReference>
<keyword evidence="5" id="KW-0175">Coiled coil</keyword>
<dbReference type="VEuPathDB" id="PlasmoDB:PRG01_1036100"/>
<keyword evidence="3" id="KW-0853">WD repeat</keyword>
<evidence type="ECO:0000256" key="7">
    <source>
        <dbReference type="SAM" id="Phobius"/>
    </source>
</evidence>
<dbReference type="InterPro" id="IPR015943">
    <property type="entry name" value="WD40/YVTN_repeat-like_dom_sf"/>
</dbReference>